<dbReference type="Proteomes" id="UP000290288">
    <property type="component" value="Unassembled WGS sequence"/>
</dbReference>
<reference evidence="2 3" key="1">
    <citation type="submission" date="2019-01" db="EMBL/GenBank/DDBJ databases">
        <title>Draft genome sequence of Psathyrella aberdarensis IHI B618.</title>
        <authorList>
            <person name="Buettner E."/>
            <person name="Kellner H."/>
        </authorList>
    </citation>
    <scope>NUCLEOTIDE SEQUENCE [LARGE SCALE GENOMIC DNA]</scope>
    <source>
        <strain evidence="2 3">IHI B618</strain>
    </source>
</reference>
<evidence type="ECO:0000256" key="1">
    <source>
        <dbReference type="SAM" id="MobiDB-lite"/>
    </source>
</evidence>
<proteinExistence type="predicted"/>
<evidence type="ECO:0000313" key="2">
    <source>
        <dbReference type="EMBL" id="RXW15695.1"/>
    </source>
</evidence>
<dbReference type="EMBL" id="SDEE01000522">
    <property type="protein sequence ID" value="RXW15695.1"/>
    <property type="molecule type" value="Genomic_DNA"/>
</dbReference>
<sequence>MPSSLASHTGYSTYPLVSSSAVAKQWKTHRKLEAEKIKLLAEMQLMMLKLESNRASMKHIESEIYALLASATEQKQGLVGAQHSDPQSASATAVCDSRQQHTHLISRESAAMLPGELRPFQQQSYGASTGTLYQAGTVPWPHKHSVQYDPFGPPTKSYSELDSGNAMRPPVQTGSHRSGASTAGDRKTKSAGHEYWSRQKDERGCSELFGSGASTHPTQTYKLFVNYTQHGVGPHTQLWVRACAEWKNGVADHTTVPCQWGDLNET</sequence>
<comment type="caution">
    <text evidence="2">The sequence shown here is derived from an EMBL/GenBank/DDBJ whole genome shotgun (WGS) entry which is preliminary data.</text>
</comment>
<accession>A0A4Q2DBC4</accession>
<keyword evidence="3" id="KW-1185">Reference proteome</keyword>
<protein>
    <submittedName>
        <fullName evidence="2">Uncharacterized protein</fullName>
    </submittedName>
</protein>
<gene>
    <name evidence="2" type="ORF">EST38_g10153</name>
</gene>
<feature type="compositionally biased region" description="Polar residues" evidence="1">
    <location>
        <begin position="172"/>
        <end position="181"/>
    </location>
</feature>
<organism evidence="2 3">
    <name type="scientific">Candolleomyces aberdarensis</name>
    <dbReference type="NCBI Taxonomy" id="2316362"/>
    <lineage>
        <taxon>Eukaryota</taxon>
        <taxon>Fungi</taxon>
        <taxon>Dikarya</taxon>
        <taxon>Basidiomycota</taxon>
        <taxon>Agaricomycotina</taxon>
        <taxon>Agaricomycetes</taxon>
        <taxon>Agaricomycetidae</taxon>
        <taxon>Agaricales</taxon>
        <taxon>Agaricineae</taxon>
        <taxon>Psathyrellaceae</taxon>
        <taxon>Candolleomyces</taxon>
    </lineage>
</organism>
<name>A0A4Q2DBC4_9AGAR</name>
<dbReference type="AlphaFoldDB" id="A0A4Q2DBC4"/>
<evidence type="ECO:0000313" key="3">
    <source>
        <dbReference type="Proteomes" id="UP000290288"/>
    </source>
</evidence>
<feature type="compositionally biased region" description="Basic and acidic residues" evidence="1">
    <location>
        <begin position="184"/>
        <end position="197"/>
    </location>
</feature>
<feature type="region of interest" description="Disordered" evidence="1">
    <location>
        <begin position="153"/>
        <end position="197"/>
    </location>
</feature>